<sequence>MRSWTTTTDLKRH</sequence>
<proteinExistence type="predicted"/>
<protein>
    <submittedName>
        <fullName evidence="1">Uncharacterized protein</fullName>
    </submittedName>
</protein>
<dbReference type="Proteomes" id="UP000018144">
    <property type="component" value="Unassembled WGS sequence"/>
</dbReference>
<organism evidence="1 2">
    <name type="scientific">Pyronema omphalodes (strain CBS 100304)</name>
    <name type="common">Pyronema confluens</name>
    <dbReference type="NCBI Taxonomy" id="1076935"/>
    <lineage>
        <taxon>Eukaryota</taxon>
        <taxon>Fungi</taxon>
        <taxon>Dikarya</taxon>
        <taxon>Ascomycota</taxon>
        <taxon>Pezizomycotina</taxon>
        <taxon>Pezizomycetes</taxon>
        <taxon>Pezizales</taxon>
        <taxon>Pyronemataceae</taxon>
        <taxon>Pyronema</taxon>
    </lineage>
</organism>
<gene>
    <name evidence="1" type="ORF">PCON_03547</name>
</gene>
<evidence type="ECO:0000313" key="2">
    <source>
        <dbReference type="Proteomes" id="UP000018144"/>
    </source>
</evidence>
<name>U4LQ03_PYROM</name>
<evidence type="ECO:0000313" key="1">
    <source>
        <dbReference type="EMBL" id="CCX16802.1"/>
    </source>
</evidence>
<accession>U4LQ03</accession>
<keyword evidence="2" id="KW-1185">Reference proteome</keyword>
<reference evidence="1 2" key="1">
    <citation type="journal article" date="2013" name="PLoS Genet.">
        <title>The genome and development-dependent transcriptomes of Pyronema confluens: a window into fungal evolution.</title>
        <authorList>
            <person name="Traeger S."/>
            <person name="Altegoer F."/>
            <person name="Freitag M."/>
            <person name="Gabaldon T."/>
            <person name="Kempken F."/>
            <person name="Kumar A."/>
            <person name="Marcet-Houben M."/>
            <person name="Poggeler S."/>
            <person name="Stajich J.E."/>
            <person name="Nowrousian M."/>
        </authorList>
    </citation>
    <scope>NUCLEOTIDE SEQUENCE [LARGE SCALE GENOMIC DNA]</scope>
    <source>
        <strain evidence="2">CBS 100304</strain>
        <tissue evidence="1">Vegetative mycelium</tissue>
    </source>
</reference>
<dbReference type="EMBL" id="HF936523">
    <property type="protein sequence ID" value="CCX16802.1"/>
    <property type="molecule type" value="Genomic_DNA"/>
</dbReference>